<dbReference type="RefSeq" id="WP_092616825.1">
    <property type="nucleotide sequence ID" value="NZ_FNCV01000003.1"/>
</dbReference>
<name>A0A1G7XW90_9PROT</name>
<dbReference type="SUPFAM" id="SSF109910">
    <property type="entry name" value="YgfY-like"/>
    <property type="match status" value="1"/>
</dbReference>
<gene>
    <name evidence="4" type="ORF">SAMN05421742_103118</name>
</gene>
<accession>A0A1G7XW90</accession>
<dbReference type="AlphaFoldDB" id="A0A1G7XW90"/>
<organism evidence="4 5">
    <name type="scientific">Roseospirillum parvum</name>
    <dbReference type="NCBI Taxonomy" id="83401"/>
    <lineage>
        <taxon>Bacteria</taxon>
        <taxon>Pseudomonadati</taxon>
        <taxon>Pseudomonadota</taxon>
        <taxon>Alphaproteobacteria</taxon>
        <taxon>Rhodospirillales</taxon>
        <taxon>Rhodospirillaceae</taxon>
        <taxon>Roseospirillum</taxon>
    </lineage>
</organism>
<dbReference type="STRING" id="83401.SAMN05421742_103118"/>
<dbReference type="Pfam" id="PF03937">
    <property type="entry name" value="Sdh5"/>
    <property type="match status" value="1"/>
</dbReference>
<dbReference type="InterPro" id="IPR036714">
    <property type="entry name" value="SDH_sf"/>
</dbReference>
<protein>
    <recommendedName>
        <fullName evidence="2">FAD assembly factor SdhE</fullName>
    </recommendedName>
</protein>
<dbReference type="GO" id="GO:0006099">
    <property type="term" value="P:tricarboxylic acid cycle"/>
    <property type="evidence" value="ECO:0007669"/>
    <property type="project" value="TreeGrafter"/>
</dbReference>
<dbReference type="Proteomes" id="UP000217076">
    <property type="component" value="Unassembled WGS sequence"/>
</dbReference>
<evidence type="ECO:0000256" key="1">
    <source>
        <dbReference type="ARBA" id="ARBA00008571"/>
    </source>
</evidence>
<dbReference type="PANTHER" id="PTHR12469:SF2">
    <property type="entry name" value="SUCCINATE DEHYDROGENASE ASSEMBLY FACTOR 2, MITOCHONDRIAL"/>
    <property type="match status" value="1"/>
</dbReference>
<sequence length="88" mass="9947">MPDADPDTRRRRLRYRALHRGSREADLLIGGFVTAHLDSLGAAELDTLETLLDELDADILDWVLGHRSPPAHLDTPLFARLKAHRVTR</sequence>
<evidence type="ECO:0000313" key="4">
    <source>
        <dbReference type="EMBL" id="SDG88421.1"/>
    </source>
</evidence>
<keyword evidence="3" id="KW-0143">Chaperone</keyword>
<evidence type="ECO:0000313" key="5">
    <source>
        <dbReference type="Proteomes" id="UP000217076"/>
    </source>
</evidence>
<reference evidence="5" key="1">
    <citation type="submission" date="2016-10" db="EMBL/GenBank/DDBJ databases">
        <authorList>
            <person name="Varghese N."/>
            <person name="Submissions S."/>
        </authorList>
    </citation>
    <scope>NUCLEOTIDE SEQUENCE [LARGE SCALE GENOMIC DNA]</scope>
    <source>
        <strain evidence="5">930I</strain>
    </source>
</reference>
<dbReference type="PANTHER" id="PTHR12469">
    <property type="entry name" value="PROTEIN EMI5 HOMOLOG, MITOCHONDRIAL"/>
    <property type="match status" value="1"/>
</dbReference>
<dbReference type="EMBL" id="FNCV01000003">
    <property type="protein sequence ID" value="SDG88421.1"/>
    <property type="molecule type" value="Genomic_DNA"/>
</dbReference>
<dbReference type="InterPro" id="IPR005631">
    <property type="entry name" value="SDH"/>
</dbReference>
<proteinExistence type="inferred from homology"/>
<evidence type="ECO:0000256" key="2">
    <source>
        <dbReference type="ARBA" id="ARBA00019418"/>
    </source>
</evidence>
<dbReference type="Gene3D" id="1.10.150.250">
    <property type="entry name" value="Flavinator of succinate dehydrogenase"/>
    <property type="match status" value="1"/>
</dbReference>
<comment type="similarity">
    <text evidence="1">Belongs to the SdhE FAD assembly factor family.</text>
</comment>
<evidence type="ECO:0000256" key="3">
    <source>
        <dbReference type="ARBA" id="ARBA00023186"/>
    </source>
</evidence>
<keyword evidence="5" id="KW-1185">Reference proteome</keyword>